<dbReference type="InterPro" id="IPR013324">
    <property type="entry name" value="RNA_pol_sigma_r3/r4-like"/>
</dbReference>
<dbReference type="STRING" id="1419482.SAMN05444266_102156"/>
<dbReference type="PANTHER" id="PTHR43133">
    <property type="entry name" value="RNA POLYMERASE ECF-TYPE SIGMA FACTO"/>
    <property type="match status" value="1"/>
</dbReference>
<dbReference type="InterPro" id="IPR013249">
    <property type="entry name" value="RNA_pol_sigma70_r4_t2"/>
</dbReference>
<evidence type="ECO:0000259" key="6">
    <source>
        <dbReference type="Pfam" id="PF08281"/>
    </source>
</evidence>
<evidence type="ECO:0000256" key="1">
    <source>
        <dbReference type="ARBA" id="ARBA00010641"/>
    </source>
</evidence>
<proteinExistence type="inferred from homology"/>
<feature type="domain" description="RNA polymerase sigma factor 70 region 4 type 2" evidence="6">
    <location>
        <begin position="123"/>
        <end position="173"/>
    </location>
</feature>
<sequence>MSVTTTYDEASVLQQIAAGDESAFSAFFHHWQPYLATHIYRITESAHLAEEVVQDVFMKIWMTRETLSSVTYIKAYLLTLSRNEALNALKSMMRRLSHEATTENLPPFEAEEPEQHRAFQLTLIDEAIDQLPARQKEVFLLHRHQRLTYAEIAEKLNIGKESVKTHLQLATKAITSHVKGRITVLILLLELQDKNFF</sequence>
<evidence type="ECO:0000256" key="3">
    <source>
        <dbReference type="ARBA" id="ARBA00023082"/>
    </source>
</evidence>
<keyword evidence="2" id="KW-0805">Transcription regulation</keyword>
<reference evidence="7 8" key="1">
    <citation type="submission" date="2016-11" db="EMBL/GenBank/DDBJ databases">
        <authorList>
            <person name="Jaros S."/>
            <person name="Januszkiewicz K."/>
            <person name="Wedrychowicz H."/>
        </authorList>
    </citation>
    <scope>NUCLEOTIDE SEQUENCE [LARGE SCALE GENOMIC DNA]</scope>
    <source>
        <strain evidence="7 8">DSM 27406</strain>
    </source>
</reference>
<dbReference type="Pfam" id="PF08281">
    <property type="entry name" value="Sigma70_r4_2"/>
    <property type="match status" value="1"/>
</dbReference>
<dbReference type="AlphaFoldDB" id="A0A1M6Y5X6"/>
<keyword evidence="4" id="KW-0804">Transcription</keyword>
<evidence type="ECO:0000259" key="5">
    <source>
        <dbReference type="Pfam" id="PF04542"/>
    </source>
</evidence>
<accession>A0A1M6Y5X6</accession>
<keyword evidence="8" id="KW-1185">Reference proteome</keyword>
<dbReference type="InterPro" id="IPR014284">
    <property type="entry name" value="RNA_pol_sigma-70_dom"/>
</dbReference>
<comment type="similarity">
    <text evidence="1">Belongs to the sigma-70 factor family. ECF subfamily.</text>
</comment>
<organism evidence="7 8">
    <name type="scientific">Chitinophaga jiangningensis</name>
    <dbReference type="NCBI Taxonomy" id="1419482"/>
    <lineage>
        <taxon>Bacteria</taxon>
        <taxon>Pseudomonadati</taxon>
        <taxon>Bacteroidota</taxon>
        <taxon>Chitinophagia</taxon>
        <taxon>Chitinophagales</taxon>
        <taxon>Chitinophagaceae</taxon>
        <taxon>Chitinophaga</taxon>
    </lineage>
</organism>
<dbReference type="InterPro" id="IPR039425">
    <property type="entry name" value="RNA_pol_sigma-70-like"/>
</dbReference>
<dbReference type="SUPFAM" id="SSF88946">
    <property type="entry name" value="Sigma2 domain of RNA polymerase sigma factors"/>
    <property type="match status" value="1"/>
</dbReference>
<evidence type="ECO:0000256" key="2">
    <source>
        <dbReference type="ARBA" id="ARBA00023015"/>
    </source>
</evidence>
<dbReference type="SUPFAM" id="SSF88659">
    <property type="entry name" value="Sigma3 and sigma4 domains of RNA polymerase sigma factors"/>
    <property type="match status" value="1"/>
</dbReference>
<feature type="domain" description="RNA polymerase sigma-70 region 2" evidence="5">
    <location>
        <begin position="28"/>
        <end position="91"/>
    </location>
</feature>
<evidence type="ECO:0000313" key="7">
    <source>
        <dbReference type="EMBL" id="SHL13385.1"/>
    </source>
</evidence>
<dbReference type="InterPro" id="IPR007627">
    <property type="entry name" value="RNA_pol_sigma70_r2"/>
</dbReference>
<dbReference type="CDD" id="cd06171">
    <property type="entry name" value="Sigma70_r4"/>
    <property type="match status" value="1"/>
</dbReference>
<dbReference type="PANTHER" id="PTHR43133:SF46">
    <property type="entry name" value="RNA POLYMERASE SIGMA-70 FACTOR ECF SUBFAMILY"/>
    <property type="match status" value="1"/>
</dbReference>
<dbReference type="Gene3D" id="1.10.10.10">
    <property type="entry name" value="Winged helix-like DNA-binding domain superfamily/Winged helix DNA-binding domain"/>
    <property type="match status" value="1"/>
</dbReference>
<dbReference type="EMBL" id="FRBL01000002">
    <property type="protein sequence ID" value="SHL13385.1"/>
    <property type="molecule type" value="Genomic_DNA"/>
</dbReference>
<dbReference type="Gene3D" id="1.10.1740.10">
    <property type="match status" value="1"/>
</dbReference>
<dbReference type="RefSeq" id="WP_073078784.1">
    <property type="nucleotide sequence ID" value="NZ_FRBL01000002.1"/>
</dbReference>
<dbReference type="InterPro" id="IPR036388">
    <property type="entry name" value="WH-like_DNA-bd_sf"/>
</dbReference>
<dbReference type="GO" id="GO:0006352">
    <property type="term" value="P:DNA-templated transcription initiation"/>
    <property type="evidence" value="ECO:0007669"/>
    <property type="project" value="InterPro"/>
</dbReference>
<protein>
    <submittedName>
        <fullName evidence="7">RNA polymerase sigma-70 factor, ECF subfamily</fullName>
    </submittedName>
</protein>
<evidence type="ECO:0000256" key="4">
    <source>
        <dbReference type="ARBA" id="ARBA00023163"/>
    </source>
</evidence>
<evidence type="ECO:0000313" key="8">
    <source>
        <dbReference type="Proteomes" id="UP000184420"/>
    </source>
</evidence>
<dbReference type="GO" id="GO:0016987">
    <property type="term" value="F:sigma factor activity"/>
    <property type="evidence" value="ECO:0007669"/>
    <property type="project" value="UniProtKB-KW"/>
</dbReference>
<dbReference type="Proteomes" id="UP000184420">
    <property type="component" value="Unassembled WGS sequence"/>
</dbReference>
<dbReference type="Pfam" id="PF04542">
    <property type="entry name" value="Sigma70_r2"/>
    <property type="match status" value="1"/>
</dbReference>
<dbReference type="InterPro" id="IPR013325">
    <property type="entry name" value="RNA_pol_sigma_r2"/>
</dbReference>
<keyword evidence="3" id="KW-0731">Sigma factor</keyword>
<gene>
    <name evidence="7" type="ORF">SAMN05444266_102156</name>
</gene>
<dbReference type="NCBIfam" id="TIGR02937">
    <property type="entry name" value="sigma70-ECF"/>
    <property type="match status" value="1"/>
</dbReference>
<name>A0A1M6Y5X6_9BACT</name>
<dbReference type="GO" id="GO:0003677">
    <property type="term" value="F:DNA binding"/>
    <property type="evidence" value="ECO:0007669"/>
    <property type="project" value="InterPro"/>
</dbReference>